<feature type="domain" description="DUF7755" evidence="3">
    <location>
        <begin position="52"/>
        <end position="192"/>
    </location>
</feature>
<feature type="transmembrane region" description="Helical" evidence="1">
    <location>
        <begin position="298"/>
        <end position="318"/>
    </location>
</feature>
<evidence type="ECO:0000256" key="1">
    <source>
        <dbReference type="SAM" id="Phobius"/>
    </source>
</evidence>
<feature type="transmembrane region" description="Helical" evidence="1">
    <location>
        <begin position="229"/>
        <end position="247"/>
    </location>
</feature>
<accession>A0AAU9R8Q9</accession>
<dbReference type="PANTHER" id="PTHR36330:SF2">
    <property type="entry name" value="LIPASE_LIPOOXYGENASE, PLAT_LH2 FAMILY PROTEIN"/>
    <property type="match status" value="1"/>
</dbReference>
<evidence type="ECO:0000313" key="4">
    <source>
        <dbReference type="EMBL" id="CAH2033478.1"/>
    </source>
</evidence>
<organism evidence="4 5">
    <name type="scientific">Thlaspi arvense</name>
    <name type="common">Field penny-cress</name>
    <dbReference type="NCBI Taxonomy" id="13288"/>
    <lineage>
        <taxon>Eukaryota</taxon>
        <taxon>Viridiplantae</taxon>
        <taxon>Streptophyta</taxon>
        <taxon>Embryophyta</taxon>
        <taxon>Tracheophyta</taxon>
        <taxon>Spermatophyta</taxon>
        <taxon>Magnoliopsida</taxon>
        <taxon>eudicotyledons</taxon>
        <taxon>Gunneridae</taxon>
        <taxon>Pentapetalae</taxon>
        <taxon>rosids</taxon>
        <taxon>malvids</taxon>
        <taxon>Brassicales</taxon>
        <taxon>Brassicaceae</taxon>
        <taxon>Thlaspideae</taxon>
        <taxon>Thlaspi</taxon>
    </lineage>
</organism>
<dbReference type="AlphaFoldDB" id="A0AAU9R8Q9"/>
<keyword evidence="2" id="KW-0732">Signal</keyword>
<name>A0AAU9R8Q9_THLAR</name>
<feature type="signal peptide" evidence="2">
    <location>
        <begin position="1"/>
        <end position="17"/>
    </location>
</feature>
<proteinExistence type="predicted"/>
<evidence type="ECO:0000256" key="2">
    <source>
        <dbReference type="SAM" id="SignalP"/>
    </source>
</evidence>
<evidence type="ECO:0000259" key="3">
    <source>
        <dbReference type="Pfam" id="PF24938"/>
    </source>
</evidence>
<evidence type="ECO:0000313" key="5">
    <source>
        <dbReference type="Proteomes" id="UP000836841"/>
    </source>
</evidence>
<dbReference type="InterPro" id="IPR036392">
    <property type="entry name" value="PLAT/LH2_dom_sf"/>
</dbReference>
<feature type="transmembrane region" description="Helical" evidence="1">
    <location>
        <begin position="253"/>
        <end position="270"/>
    </location>
</feature>
<keyword evidence="1" id="KW-0812">Transmembrane</keyword>
<dbReference type="EMBL" id="OU466857">
    <property type="protein sequence ID" value="CAH2033478.1"/>
    <property type="molecule type" value="Genomic_DNA"/>
</dbReference>
<dbReference type="Pfam" id="PF24938">
    <property type="entry name" value="DUF7755"/>
    <property type="match status" value="1"/>
</dbReference>
<protein>
    <recommendedName>
        <fullName evidence="3">DUF7755 domain-containing protein</fullName>
    </recommendedName>
</protein>
<keyword evidence="5" id="KW-1185">Reference proteome</keyword>
<gene>
    <name evidence="4" type="ORF">TAV2_LOCUS2230</name>
</gene>
<dbReference type="PANTHER" id="PTHR36330">
    <property type="entry name" value="LIPASE/LIPOOXYGENASE, PLAT/LH2 FAMILY PROTEIN"/>
    <property type="match status" value="1"/>
</dbReference>
<sequence length="359" mass="39217">MLHLTLFPLLKLLKVLCFLDFQSYARPLRLLPAEEVKVYSANPSFTVSESRSLYKVKLQTSSLLGSGISDMNARVLICLIDQRGDSVLQTIPANLSSEVTEDGESFNFQRGSLDEFAFEGPRLGKIRAFWISLESGQWRVGGVSLWVAYPRGQGTVLRETNDCDRYDFEVDDILLGESSELSMVELRPTRITEVAGSDQISSSSALDLDRTIVSKEQSMEEYADLKLSLLLYDAILILVGSSVFSFSLGQSSAVAFFFGGTMGFLYLLLLQRSVDELQAPGSSSPENSSQILSGRLKIPVLSLALAVGLSILAVRGYIGEDHTAFVVTPKEILVGTLGFLVCKVAVVLAAFKPLKEDGS</sequence>
<feature type="transmembrane region" description="Helical" evidence="1">
    <location>
        <begin position="332"/>
        <end position="351"/>
    </location>
</feature>
<feature type="chain" id="PRO_5044021039" description="DUF7755 domain-containing protein" evidence="2">
    <location>
        <begin position="18"/>
        <end position="359"/>
    </location>
</feature>
<dbReference type="InterPro" id="IPR056657">
    <property type="entry name" value="DUF7755"/>
</dbReference>
<dbReference type="Proteomes" id="UP000836841">
    <property type="component" value="Chromosome 1"/>
</dbReference>
<dbReference type="SUPFAM" id="SSF49723">
    <property type="entry name" value="Lipase/lipooxygenase domain (PLAT/LH2 domain)"/>
    <property type="match status" value="1"/>
</dbReference>
<keyword evidence="1" id="KW-1133">Transmembrane helix</keyword>
<reference evidence="4 5" key="1">
    <citation type="submission" date="2022-03" db="EMBL/GenBank/DDBJ databases">
        <authorList>
            <person name="Nunn A."/>
            <person name="Chopra R."/>
            <person name="Nunn A."/>
            <person name="Contreras Garrido A."/>
        </authorList>
    </citation>
    <scope>NUCLEOTIDE SEQUENCE [LARGE SCALE GENOMIC DNA]</scope>
</reference>
<dbReference type="Gene3D" id="2.60.60.20">
    <property type="entry name" value="PLAT/LH2 domain"/>
    <property type="match status" value="1"/>
</dbReference>
<keyword evidence="1" id="KW-0472">Membrane</keyword>